<dbReference type="CDD" id="cd04869">
    <property type="entry name" value="ACT_GcvR_2"/>
    <property type="match status" value="1"/>
</dbReference>
<feature type="domain" description="ACT" evidence="2">
    <location>
        <begin position="91"/>
        <end position="170"/>
    </location>
</feature>
<dbReference type="SUPFAM" id="SSF55021">
    <property type="entry name" value="ACT-like"/>
    <property type="match status" value="2"/>
</dbReference>
<dbReference type="PANTHER" id="PTHR34875:SF6">
    <property type="entry name" value="UPF0237 PROTEIN MJ1558"/>
    <property type="match status" value="1"/>
</dbReference>
<evidence type="ECO:0000313" key="3">
    <source>
        <dbReference type="EMBL" id="SDU25502.1"/>
    </source>
</evidence>
<dbReference type="OrthoDB" id="12860at2"/>
<dbReference type="GO" id="GO:0006355">
    <property type="term" value="P:regulation of DNA-templated transcription"/>
    <property type="evidence" value="ECO:0007669"/>
    <property type="project" value="UniProtKB-UniRule"/>
</dbReference>
<dbReference type="InterPro" id="IPR016867">
    <property type="entry name" value="GcvR"/>
</dbReference>
<dbReference type="RefSeq" id="WP_092387707.1">
    <property type="nucleotide sequence ID" value="NZ_LT629787.1"/>
</dbReference>
<dbReference type="PROSITE" id="PS51671">
    <property type="entry name" value="ACT"/>
    <property type="match status" value="2"/>
</dbReference>
<dbReference type="AlphaFoldDB" id="A0A1H2H0Y9"/>
<dbReference type="STRING" id="1434072.SAMN05216210_2694"/>
<dbReference type="EMBL" id="LT629787">
    <property type="protein sequence ID" value="SDU25502.1"/>
    <property type="molecule type" value="Genomic_DNA"/>
</dbReference>
<accession>A0A1H2H0Y9</accession>
<evidence type="ECO:0000259" key="2">
    <source>
        <dbReference type="PROSITE" id="PS51671"/>
    </source>
</evidence>
<proteinExistence type="predicted"/>
<dbReference type="Pfam" id="PF13740">
    <property type="entry name" value="ACT_6"/>
    <property type="match status" value="2"/>
</dbReference>
<evidence type="ECO:0000256" key="1">
    <source>
        <dbReference type="PIRNR" id="PIRNR028103"/>
    </source>
</evidence>
<evidence type="ECO:0000313" key="4">
    <source>
        <dbReference type="Proteomes" id="UP000243924"/>
    </source>
</evidence>
<gene>
    <name evidence="3" type="ORF">SAMN05216210_2694</name>
</gene>
<dbReference type="Gene3D" id="3.30.70.260">
    <property type="match status" value="2"/>
</dbReference>
<dbReference type="InterPro" id="IPR002912">
    <property type="entry name" value="ACT_dom"/>
</dbReference>
<keyword evidence="1" id="KW-0963">Cytoplasm</keyword>
<dbReference type="InterPro" id="IPR050990">
    <property type="entry name" value="UPF0237/GcvR_regulator"/>
</dbReference>
<dbReference type="InterPro" id="IPR045865">
    <property type="entry name" value="ACT-like_dom_sf"/>
</dbReference>
<keyword evidence="4" id="KW-1185">Reference proteome</keyword>
<dbReference type="PANTHER" id="PTHR34875">
    <property type="entry name" value="UPF0237 PROTEIN MJ1558"/>
    <property type="match status" value="1"/>
</dbReference>
<dbReference type="PIRSF" id="PIRSF028103">
    <property type="entry name" value="GcvR"/>
    <property type="match status" value="1"/>
</dbReference>
<name>A0A1H2H0Y9_9GAMM</name>
<protein>
    <recommendedName>
        <fullName evidence="1">Glycine cleavage system transcriptional repressor</fullName>
    </recommendedName>
</protein>
<comment type="subcellular location">
    <subcellularLocation>
        <location evidence="1">Cytoplasm</location>
    </subcellularLocation>
</comment>
<organism evidence="3 4">
    <name type="scientific">Halopseudomonas salegens</name>
    <dbReference type="NCBI Taxonomy" id="1434072"/>
    <lineage>
        <taxon>Bacteria</taxon>
        <taxon>Pseudomonadati</taxon>
        <taxon>Pseudomonadota</taxon>
        <taxon>Gammaproteobacteria</taxon>
        <taxon>Pseudomonadales</taxon>
        <taxon>Pseudomonadaceae</taxon>
        <taxon>Halopseudomonas</taxon>
    </lineage>
</organism>
<dbReference type="GO" id="GO:0005737">
    <property type="term" value="C:cytoplasm"/>
    <property type="evidence" value="ECO:0007669"/>
    <property type="project" value="UniProtKB-SubCell"/>
</dbReference>
<feature type="domain" description="ACT" evidence="2">
    <location>
        <begin position="6"/>
        <end position="79"/>
    </location>
</feature>
<dbReference type="Proteomes" id="UP000243924">
    <property type="component" value="Chromosome I"/>
</dbReference>
<keyword evidence="1" id="KW-0678">Repressor</keyword>
<reference evidence="4" key="1">
    <citation type="submission" date="2016-10" db="EMBL/GenBank/DDBJ databases">
        <authorList>
            <person name="Varghese N."/>
            <person name="Submissions S."/>
        </authorList>
    </citation>
    <scope>NUCLEOTIDE SEQUENCE [LARGE SCALE GENOMIC DNA]</scope>
    <source>
        <strain evidence="4">CECT 8338</strain>
    </source>
</reference>
<sequence>MTTPLVLTVISADKPGLVESIAQVITQHGGNWLESRMARMAGQFAGILRVDIAADAVEALRVDLENLTSLGINVQVAISGQADEPAQQHLLMTLLGNDRPGIVHEVSQVLARHGVNVEQLETECTAAPMSADTLFKARAQLGIWPQTDLDSLRADLEGLADDLMVELLDFELD</sequence>
<keyword evidence="1" id="KW-0804">Transcription</keyword>